<comment type="caution">
    <text evidence="1">The sequence shown here is derived from an EMBL/GenBank/DDBJ whole genome shotgun (WGS) entry which is preliminary data.</text>
</comment>
<organism evidence="1 2">
    <name type="scientific">Enterococcus rivorum</name>
    <dbReference type="NCBI Taxonomy" id="762845"/>
    <lineage>
        <taxon>Bacteria</taxon>
        <taxon>Bacillati</taxon>
        <taxon>Bacillota</taxon>
        <taxon>Bacilli</taxon>
        <taxon>Lactobacillales</taxon>
        <taxon>Enterococcaceae</taxon>
        <taxon>Enterococcus</taxon>
    </lineage>
</organism>
<proteinExistence type="predicted"/>
<keyword evidence="2" id="KW-1185">Reference proteome</keyword>
<evidence type="ECO:0000313" key="2">
    <source>
        <dbReference type="Proteomes" id="UP000095256"/>
    </source>
</evidence>
<sequence>MQATYDKEGFQFKRFKCLSTIGTVIEFEDDSEPEPFVNGLLRGSLNTVNVVETKNGFGLRVFSFDASEENSKQRIADYYKAVLTMRQADLNEAEHFYSRLLEKM</sequence>
<protein>
    <submittedName>
        <fullName evidence="1">Uncharacterized protein</fullName>
    </submittedName>
</protein>
<evidence type="ECO:0000313" key="1">
    <source>
        <dbReference type="EMBL" id="OEH83607.1"/>
    </source>
</evidence>
<dbReference type="AlphaFoldDB" id="A0A1E5L0H3"/>
<dbReference type="RefSeq" id="WP_069697480.1">
    <property type="nucleotide sequence ID" value="NZ_JAGGMA010000012.1"/>
</dbReference>
<dbReference type="EMBL" id="MIEK01000005">
    <property type="protein sequence ID" value="OEH83607.1"/>
    <property type="molecule type" value="Genomic_DNA"/>
</dbReference>
<reference evidence="1 2" key="1">
    <citation type="submission" date="2016-09" db="EMBL/GenBank/DDBJ databases">
        <authorList>
            <person name="Capua I."/>
            <person name="De Benedictis P."/>
            <person name="Joannis T."/>
            <person name="Lombin L.H."/>
            <person name="Cattoli G."/>
        </authorList>
    </citation>
    <scope>NUCLEOTIDE SEQUENCE [LARGE SCALE GENOMIC DNA]</scope>
    <source>
        <strain evidence="1 2">LMG 25899</strain>
    </source>
</reference>
<accession>A0A1E5L0H3</accession>
<gene>
    <name evidence="1" type="ORF">BCR26_09010</name>
</gene>
<name>A0A1E5L0H3_9ENTE</name>
<dbReference type="Proteomes" id="UP000095256">
    <property type="component" value="Unassembled WGS sequence"/>
</dbReference>
<dbReference type="STRING" id="762845.BCR26_09010"/>